<comment type="caution">
    <text evidence="1">The sequence shown here is derived from an EMBL/GenBank/DDBJ whole genome shotgun (WGS) entry which is preliminary data.</text>
</comment>
<proteinExistence type="predicted"/>
<name>A0A822AF82_9BILA</name>
<gene>
    <name evidence="1" type="ORF">QYT958_LOCUS37753</name>
</gene>
<feature type="non-terminal residue" evidence="1">
    <location>
        <position position="1"/>
    </location>
</feature>
<protein>
    <submittedName>
        <fullName evidence="1">Uncharacterized protein</fullName>
    </submittedName>
</protein>
<reference evidence="1" key="1">
    <citation type="submission" date="2021-02" db="EMBL/GenBank/DDBJ databases">
        <authorList>
            <person name="Nowell W R."/>
        </authorList>
    </citation>
    <scope>NUCLEOTIDE SEQUENCE</scope>
</reference>
<dbReference type="EMBL" id="CAJOBR010032001">
    <property type="protein sequence ID" value="CAF4997377.1"/>
    <property type="molecule type" value="Genomic_DNA"/>
</dbReference>
<evidence type="ECO:0000313" key="1">
    <source>
        <dbReference type="EMBL" id="CAF4997377.1"/>
    </source>
</evidence>
<dbReference type="Proteomes" id="UP000663848">
    <property type="component" value="Unassembled WGS sequence"/>
</dbReference>
<accession>A0A822AF82</accession>
<dbReference type="AlphaFoldDB" id="A0A822AF82"/>
<organism evidence="1 2">
    <name type="scientific">Rotaria socialis</name>
    <dbReference type="NCBI Taxonomy" id="392032"/>
    <lineage>
        <taxon>Eukaryota</taxon>
        <taxon>Metazoa</taxon>
        <taxon>Spiralia</taxon>
        <taxon>Gnathifera</taxon>
        <taxon>Rotifera</taxon>
        <taxon>Eurotatoria</taxon>
        <taxon>Bdelloidea</taxon>
        <taxon>Philodinida</taxon>
        <taxon>Philodinidae</taxon>
        <taxon>Rotaria</taxon>
    </lineage>
</organism>
<sequence>MSDRILPFEPNVDNIGIYPYILDREAREGRPLGSSLPHVIVNDPYRTVIPPLTQQEIRQ</sequence>
<evidence type="ECO:0000313" key="2">
    <source>
        <dbReference type="Proteomes" id="UP000663848"/>
    </source>
</evidence>